<gene>
    <name evidence="1" type="ORF">NEF87_004591</name>
</gene>
<dbReference type="EMBL" id="CP104013">
    <property type="protein sequence ID" value="UYP48306.1"/>
    <property type="molecule type" value="Genomic_DNA"/>
</dbReference>
<organism evidence="1 2">
    <name type="scientific">Candidatus Lokiarchaeum ossiferum</name>
    <dbReference type="NCBI Taxonomy" id="2951803"/>
    <lineage>
        <taxon>Archaea</taxon>
        <taxon>Promethearchaeati</taxon>
        <taxon>Promethearchaeota</taxon>
        <taxon>Promethearchaeia</taxon>
        <taxon>Promethearchaeales</taxon>
        <taxon>Promethearchaeaceae</taxon>
        <taxon>Candidatus Lokiarchaeum</taxon>
    </lineage>
</organism>
<keyword evidence="2" id="KW-1185">Reference proteome</keyword>
<proteinExistence type="predicted"/>
<reference evidence="1" key="1">
    <citation type="submission" date="2022-09" db="EMBL/GenBank/DDBJ databases">
        <title>Actin cytoskeleton and complex cell architecture in an #Asgard archaeon.</title>
        <authorList>
            <person name="Ponce Toledo R.I."/>
            <person name="Schleper C."/>
            <person name="Rodrigues Oliveira T."/>
            <person name="Wollweber F."/>
            <person name="Xu J."/>
            <person name="Rittmann S."/>
            <person name="Klingl A."/>
            <person name="Pilhofer M."/>
        </authorList>
    </citation>
    <scope>NUCLEOTIDE SEQUENCE</scope>
    <source>
        <strain evidence="1">B-35</strain>
    </source>
</reference>
<accession>A0ABY6HY81</accession>
<evidence type="ECO:0008006" key="3">
    <source>
        <dbReference type="Google" id="ProtNLM"/>
    </source>
</evidence>
<evidence type="ECO:0000313" key="2">
    <source>
        <dbReference type="Proteomes" id="UP001208689"/>
    </source>
</evidence>
<dbReference type="Proteomes" id="UP001208689">
    <property type="component" value="Chromosome"/>
</dbReference>
<name>A0ABY6HY81_9ARCH</name>
<evidence type="ECO:0000313" key="1">
    <source>
        <dbReference type="EMBL" id="UYP48306.1"/>
    </source>
</evidence>
<sequence>MTWMIDEGCYGCGRCTFCNGIEMVGSVAQIVDQSANCIDNVAQMCPAGIIHQI</sequence>
<protein>
    <recommendedName>
        <fullName evidence="3">4Fe-4S ferredoxin-type domain-containing protein</fullName>
    </recommendedName>
</protein>